<keyword evidence="1 2" id="KW-0500">Molybdenum</keyword>
<evidence type="ECO:0000256" key="2">
    <source>
        <dbReference type="PROSITE-ProRule" id="PRU01213"/>
    </source>
</evidence>
<dbReference type="InterPro" id="IPR004606">
    <property type="entry name" value="Mop_domain"/>
</dbReference>
<dbReference type="NCBIfam" id="TIGR00638">
    <property type="entry name" value="Mop"/>
    <property type="match status" value="1"/>
</dbReference>
<sequence>MKLSARNQLKGIIREIKEGEINSEVNIEIAPGVWVCAQISTASVHRLELAVGKEAYAVIKTDSVMVGVDD</sequence>
<protein>
    <submittedName>
        <fullName evidence="4">Molybdopterin-binding protein</fullName>
    </submittedName>
</protein>
<evidence type="ECO:0000313" key="4">
    <source>
        <dbReference type="EMBL" id="WAW10979.1"/>
    </source>
</evidence>
<dbReference type="GO" id="GO:0015689">
    <property type="term" value="P:molybdate ion transport"/>
    <property type="evidence" value="ECO:0007669"/>
    <property type="project" value="InterPro"/>
</dbReference>
<dbReference type="Pfam" id="PF03459">
    <property type="entry name" value="TOBE"/>
    <property type="match status" value="1"/>
</dbReference>
<dbReference type="SUPFAM" id="SSF50331">
    <property type="entry name" value="MOP-like"/>
    <property type="match status" value="1"/>
</dbReference>
<reference evidence="4" key="1">
    <citation type="journal article" date="2022" name="Front. Microbiol.">
        <title>New perspectives on an old grouping: The genomic and phenotypic variability of Oxalobacter formigenes and the implications for calcium oxalate stone prevention.</title>
        <authorList>
            <person name="Chmiel J.A."/>
            <person name="Carr C."/>
            <person name="Stuivenberg G.A."/>
            <person name="Venema R."/>
            <person name="Chanyi R.M."/>
            <person name="Al K.F."/>
            <person name="Giguere D."/>
            <person name="Say H."/>
            <person name="Akouris P.P."/>
            <person name="Dominguez Romero S.A."/>
            <person name="Kwong A."/>
            <person name="Tai V."/>
            <person name="Koval S.F."/>
            <person name="Razvi H."/>
            <person name="Bjazevic J."/>
            <person name="Burton J.P."/>
        </authorList>
    </citation>
    <scope>NUCLEOTIDE SEQUENCE</scope>
    <source>
        <strain evidence="4">WoOx3</strain>
    </source>
</reference>
<dbReference type="EMBL" id="CP098242">
    <property type="protein sequence ID" value="WAW10979.1"/>
    <property type="molecule type" value="Genomic_DNA"/>
</dbReference>
<dbReference type="PROSITE" id="PS51866">
    <property type="entry name" value="MOP"/>
    <property type="match status" value="1"/>
</dbReference>
<keyword evidence="5" id="KW-1185">Reference proteome</keyword>
<gene>
    <name evidence="4" type="ORF">NB640_04915</name>
</gene>
<dbReference type="Gene3D" id="2.40.50.100">
    <property type="match status" value="1"/>
</dbReference>
<evidence type="ECO:0000259" key="3">
    <source>
        <dbReference type="PROSITE" id="PS51866"/>
    </source>
</evidence>
<name>A0A9E9P3G5_9BURK</name>
<dbReference type="Proteomes" id="UP001156215">
    <property type="component" value="Chromosome"/>
</dbReference>
<dbReference type="KEGG" id="ovb:NB640_04915"/>
<dbReference type="InterPro" id="IPR008995">
    <property type="entry name" value="Mo/tungstate-bd_C_term_dom"/>
</dbReference>
<dbReference type="RefSeq" id="WP_269310066.1">
    <property type="nucleotide sequence ID" value="NZ_CP098242.1"/>
</dbReference>
<organism evidence="4 5">
    <name type="scientific">Oxalobacter vibrioformis</name>
    <dbReference type="NCBI Taxonomy" id="933080"/>
    <lineage>
        <taxon>Bacteria</taxon>
        <taxon>Pseudomonadati</taxon>
        <taxon>Pseudomonadota</taxon>
        <taxon>Betaproteobacteria</taxon>
        <taxon>Burkholderiales</taxon>
        <taxon>Oxalobacteraceae</taxon>
        <taxon>Oxalobacter</taxon>
    </lineage>
</organism>
<proteinExistence type="predicted"/>
<evidence type="ECO:0000256" key="1">
    <source>
        <dbReference type="ARBA" id="ARBA00022505"/>
    </source>
</evidence>
<dbReference type="InterPro" id="IPR005116">
    <property type="entry name" value="Transp-assoc_OB_typ1"/>
</dbReference>
<evidence type="ECO:0000313" key="5">
    <source>
        <dbReference type="Proteomes" id="UP001156215"/>
    </source>
</evidence>
<dbReference type="AlphaFoldDB" id="A0A9E9P3G5"/>
<feature type="domain" description="Mop" evidence="3">
    <location>
        <begin position="2"/>
        <end position="68"/>
    </location>
</feature>
<accession>A0A9E9P3G5</accession>